<protein>
    <submittedName>
        <fullName evidence="1">Uncharacterized protein</fullName>
    </submittedName>
</protein>
<dbReference type="PATRIC" id="fig|84531.7.peg.4419"/>
<dbReference type="KEGG" id="lab:LA76x_1906"/>
<dbReference type="eggNOG" id="COG3339">
    <property type="taxonomic scope" value="Bacteria"/>
</dbReference>
<proteinExistence type="predicted"/>
<organism evidence="1 2">
    <name type="scientific">Lysobacter antibioticus</name>
    <dbReference type="NCBI Taxonomy" id="84531"/>
    <lineage>
        <taxon>Bacteria</taxon>
        <taxon>Pseudomonadati</taxon>
        <taxon>Pseudomonadota</taxon>
        <taxon>Gammaproteobacteria</taxon>
        <taxon>Lysobacterales</taxon>
        <taxon>Lysobacteraceae</taxon>
        <taxon>Lysobacter</taxon>
    </lineage>
</organism>
<sequence length="211" mass="23626">MRMPHPTPTSEPLPFERDSALPRNRVGYEPAMAITPAAIAAFDALVHELHPDAARVDAARLQRLAGWLAALPASEARRVVDERMQSLLDLRAMAADPAWDSDAAMRARLAKLFAYVDNDQDLIPDKVPLLGLLDDVLLIELTWPAFAAEAEDYRDFCVYRRIEHPSGDDAEQRAAWVRDRIAELSLLQHNARVNDSHYANGRSPEPVFRIA</sequence>
<dbReference type="AlphaFoldDB" id="A0A0S2E4L5"/>
<dbReference type="Proteomes" id="UP000060787">
    <property type="component" value="Chromosome"/>
</dbReference>
<dbReference type="KEGG" id="laq:GLA29479_4528"/>
<gene>
    <name evidence="1" type="ORF">LA76x_1906</name>
</gene>
<reference evidence="1 2" key="1">
    <citation type="journal article" date="2015" name="BMC Genomics">
        <title>Comparative genomics and metabolic profiling of the genus Lysobacter.</title>
        <authorList>
            <person name="de Bruijn I."/>
            <person name="Cheng X."/>
            <person name="de Jager V."/>
            <person name="Exposito R.G."/>
            <person name="Watrous J."/>
            <person name="Patel N."/>
            <person name="Postma J."/>
            <person name="Dorrestein P.C."/>
            <person name="Kobayashi D."/>
            <person name="Raaijmakers J.M."/>
        </authorList>
    </citation>
    <scope>NUCLEOTIDE SEQUENCE [LARGE SCALE GENOMIC DNA]</scope>
    <source>
        <strain evidence="1 2">76</strain>
    </source>
</reference>
<keyword evidence="2" id="KW-1185">Reference proteome</keyword>
<accession>A0A0S2E4L5</accession>
<dbReference type="EMBL" id="CP011129">
    <property type="protein sequence ID" value="ALN80050.1"/>
    <property type="molecule type" value="Genomic_DNA"/>
</dbReference>
<name>A0A0S2E4L5_LYSAN</name>
<evidence type="ECO:0000313" key="2">
    <source>
        <dbReference type="Proteomes" id="UP000060787"/>
    </source>
</evidence>
<evidence type="ECO:0000313" key="1">
    <source>
        <dbReference type="EMBL" id="ALN80050.1"/>
    </source>
</evidence>